<dbReference type="Pfam" id="PF07859">
    <property type="entry name" value="Abhydrolase_3"/>
    <property type="match status" value="1"/>
</dbReference>
<sequence length="304" mass="33947">MLDPKIKKLLETQLQIPIGKASIDEIRKTFRQMASLAPKEEVGRIEDIKIPGSETEIPARVYYPKFEGPFGILVYYHGGGFVLGDIESYDPLCRAITNACNCLVISVDYRLAPENKFPAAVVDSFDALKWIYINAEKFNGKYGVAIGGDSAGGNLTAVMAILAKKENIRLRYQVLIYPAVSFDLVTKSIYEYGEGYFLDRAHIEWFGQQYLRSIADVLDLRFSPILADLSGLPPALIITAEHDPLRDQGEAYANKLLQSGVEVTSVRFNNVIHGFLSFFPVIGQGKDAIGLIGFSLRKIFYDRY</sequence>
<dbReference type="PANTHER" id="PTHR48081">
    <property type="entry name" value="AB HYDROLASE SUPERFAMILY PROTEIN C4A8.06C"/>
    <property type="match status" value="1"/>
</dbReference>
<reference evidence="3" key="1">
    <citation type="submission" date="2024-03" db="EMBL/GenBank/DDBJ databases">
        <title>Complete genome sequence of Sulfurisphaera javensis strain KD-1.</title>
        <authorList>
            <person name="Sakai H."/>
            <person name="Nur N."/>
            <person name="Suwanto A."/>
            <person name="Kurosawa N."/>
        </authorList>
    </citation>
    <scope>NUCLEOTIDE SEQUENCE</scope>
    <source>
        <strain evidence="3">KD-1</strain>
    </source>
</reference>
<keyword evidence="1 3" id="KW-0378">Hydrolase</keyword>
<dbReference type="SUPFAM" id="SSF53474">
    <property type="entry name" value="alpha/beta-Hydrolases"/>
    <property type="match status" value="1"/>
</dbReference>
<dbReference type="PANTHER" id="PTHR48081:SF8">
    <property type="entry name" value="ALPHA_BETA HYDROLASE FOLD-3 DOMAIN-CONTAINING PROTEIN-RELATED"/>
    <property type="match status" value="1"/>
</dbReference>
<protein>
    <submittedName>
        <fullName evidence="3">Alpha/beta hydrolase</fullName>
    </submittedName>
</protein>
<dbReference type="InterPro" id="IPR050300">
    <property type="entry name" value="GDXG_lipolytic_enzyme"/>
</dbReference>
<dbReference type="FunFam" id="3.40.50.1820:FF:000089">
    <property type="entry name" value="Alpha/beta hydrolase"/>
    <property type="match status" value="1"/>
</dbReference>
<proteinExistence type="predicted"/>
<name>A0AAT9GQB5_9CREN</name>
<dbReference type="GO" id="GO:0016787">
    <property type="term" value="F:hydrolase activity"/>
    <property type="evidence" value="ECO:0007669"/>
    <property type="project" value="UniProtKB-KW"/>
</dbReference>
<feature type="domain" description="Alpha/beta hydrolase fold-3" evidence="2">
    <location>
        <begin position="73"/>
        <end position="276"/>
    </location>
</feature>
<dbReference type="InterPro" id="IPR013094">
    <property type="entry name" value="AB_hydrolase_3"/>
</dbReference>
<dbReference type="RefSeq" id="WP_369611262.1">
    <property type="nucleotide sequence ID" value="NZ_AP031322.1"/>
</dbReference>
<evidence type="ECO:0000256" key="1">
    <source>
        <dbReference type="ARBA" id="ARBA00022801"/>
    </source>
</evidence>
<dbReference type="KEGG" id="sjv:SJAV_10360"/>
<dbReference type="AlphaFoldDB" id="A0AAT9GQB5"/>
<evidence type="ECO:0000313" key="3">
    <source>
        <dbReference type="EMBL" id="BFH73092.1"/>
    </source>
</evidence>
<dbReference type="GeneID" id="92353963"/>
<gene>
    <name evidence="3" type="ORF">SJAV_10360</name>
</gene>
<dbReference type="InterPro" id="IPR029058">
    <property type="entry name" value="AB_hydrolase_fold"/>
</dbReference>
<dbReference type="EMBL" id="AP031322">
    <property type="protein sequence ID" value="BFH73092.1"/>
    <property type="molecule type" value="Genomic_DNA"/>
</dbReference>
<evidence type="ECO:0000259" key="2">
    <source>
        <dbReference type="Pfam" id="PF07859"/>
    </source>
</evidence>
<accession>A0AAT9GQB5</accession>
<dbReference type="Gene3D" id="3.40.50.1820">
    <property type="entry name" value="alpha/beta hydrolase"/>
    <property type="match status" value="1"/>
</dbReference>
<organism evidence="3">
    <name type="scientific">Sulfurisphaera javensis</name>
    <dbReference type="NCBI Taxonomy" id="2049879"/>
    <lineage>
        <taxon>Archaea</taxon>
        <taxon>Thermoproteota</taxon>
        <taxon>Thermoprotei</taxon>
        <taxon>Sulfolobales</taxon>
        <taxon>Sulfolobaceae</taxon>
        <taxon>Sulfurisphaera</taxon>
    </lineage>
</organism>